<feature type="binding site" evidence="13">
    <location>
        <position position="112"/>
    </location>
    <ligand>
        <name>Mg(2+)</name>
        <dbReference type="ChEBI" id="CHEBI:18420"/>
        <label>1</label>
        <note>catalytic; for 3'-5' exonuclease activity</note>
    </ligand>
</feature>
<evidence type="ECO:0000256" key="14">
    <source>
        <dbReference type="RuleBase" id="RU000442"/>
    </source>
</evidence>
<keyword evidence="11 13" id="KW-0238">DNA-binding</keyword>
<dbReference type="EC" id="2.7.7.7" evidence="2 13"/>
<comment type="caution">
    <text evidence="13">Lacks conserved residue(s) required for the propagation of feature annotation.</text>
</comment>
<dbReference type="EMBL" id="MF327009">
    <property type="protein sequence ID" value="AUV63457.1"/>
    <property type="molecule type" value="Genomic_DNA"/>
</dbReference>
<dbReference type="Gene3D" id="3.30.420.10">
    <property type="entry name" value="Ribonuclease H-like superfamily/Ribonuclease H"/>
    <property type="match status" value="1"/>
</dbReference>
<dbReference type="InterPro" id="IPR006133">
    <property type="entry name" value="DNA-dir_DNA_pol_B_exonuc"/>
</dbReference>
<keyword evidence="9 13" id="KW-0239">DNA-directed DNA polymerase</keyword>
<evidence type="ECO:0000259" key="16">
    <source>
        <dbReference type="Pfam" id="PF03104"/>
    </source>
</evidence>
<feature type="binding site" evidence="13">
    <location>
        <position position="458"/>
    </location>
    <ligand>
        <name>Mg(2+)</name>
        <dbReference type="ChEBI" id="CHEBI:18420"/>
        <label>4</label>
        <note>catalytic; for polymerase activity</note>
    </ligand>
</feature>
<dbReference type="GO" id="GO:0003887">
    <property type="term" value="F:DNA-directed DNA polymerase activity"/>
    <property type="evidence" value="ECO:0007669"/>
    <property type="project" value="UniProtKB-UniRule"/>
</dbReference>
<dbReference type="PANTHER" id="PTHR10322">
    <property type="entry name" value="DNA POLYMERASE CATALYTIC SUBUNIT"/>
    <property type="match status" value="1"/>
</dbReference>
<dbReference type="InterPro" id="IPR043502">
    <property type="entry name" value="DNA/RNA_pol_sf"/>
</dbReference>
<dbReference type="InterPro" id="IPR006134">
    <property type="entry name" value="DNA-dir_DNA_pol_B_multi_dom"/>
</dbReference>
<comment type="subunit">
    <text evidence="13">Part of the replicase complex that includes the DNA polymerase, the polymerase clamp, the clamp loader complex, the single-stranded DNA binding protein, and the primase/helicase. Interacts with the polymerase clamp; this interaction constitutes the polymerase holoenzyme.</text>
</comment>
<gene>
    <name evidence="17" type="ORF">Sf25_gp177</name>
</gene>
<feature type="binding site" evidence="13">
    <location>
        <position position="268"/>
    </location>
    <ligand>
        <name>Mg(2+)</name>
        <dbReference type="ChEBI" id="CHEBI:18420"/>
        <label>2</label>
        <note>catalytic; for 3'-5' exonuclease activity</note>
    </ligand>
</feature>
<dbReference type="Gene3D" id="1.10.287.690">
    <property type="entry name" value="Helix hairpin bin"/>
    <property type="match status" value="1"/>
</dbReference>
<organism evidence="17 18">
    <name type="scientific">Shigella phage Sf25</name>
    <dbReference type="NCBI Taxonomy" id="2024310"/>
    <lineage>
        <taxon>Viruses</taxon>
        <taxon>Duplodnaviria</taxon>
        <taxon>Heunggongvirae</taxon>
        <taxon>Uroviricota</taxon>
        <taxon>Caudoviricetes</taxon>
        <taxon>Pantevenvirales</taxon>
        <taxon>Straboviridae</taxon>
        <taxon>Tevenvirinae</taxon>
        <taxon>Tequatrovirus</taxon>
        <taxon>Tequatrovirus sf24</taxon>
    </lineage>
</organism>
<dbReference type="SUPFAM" id="SSF56672">
    <property type="entry name" value="DNA/RNA polymerases"/>
    <property type="match status" value="1"/>
</dbReference>
<dbReference type="Gene3D" id="3.90.1600.10">
    <property type="entry name" value="Palm domain of DNA polymerase"/>
    <property type="match status" value="1"/>
</dbReference>
<evidence type="ECO:0000256" key="10">
    <source>
        <dbReference type="ARBA" id="ARBA00023109"/>
    </source>
</evidence>
<keyword evidence="4 13" id="KW-0548">Nucleotidyltransferase</keyword>
<feature type="site" description="Optimization of metal coordination by the polymerase active site" evidence="13">
    <location>
        <position position="752"/>
    </location>
</feature>
<feature type="domain" description="DNA-directed DNA polymerase family B multifunctional" evidence="15">
    <location>
        <begin position="414"/>
        <end position="541"/>
    </location>
</feature>
<feature type="binding site" evidence="13">
    <location>
        <position position="528"/>
    </location>
    <ligand>
        <name>substrate</name>
    </ligand>
</feature>
<comment type="function">
    <text evidence="13">Replicates the viral genomic DNA. This polymerase possesses two enzymatic activities: DNA synthesis (polymerase) and an exonucleolytic activity that degrades single-stranded DNA in the 3'- to 5'-direction for proofreading purpose.</text>
</comment>
<evidence type="ECO:0000256" key="6">
    <source>
        <dbReference type="ARBA" id="ARBA00022722"/>
    </source>
</evidence>
<dbReference type="GO" id="GO:0006261">
    <property type="term" value="P:DNA-templated DNA replication"/>
    <property type="evidence" value="ECO:0007669"/>
    <property type="project" value="TreeGrafter"/>
</dbReference>
<feature type="binding site" evidence="13">
    <location>
        <position position="606"/>
    </location>
    <ligand>
        <name>substrate</name>
    </ligand>
</feature>
<feature type="binding site" evidence="13">
    <location>
        <position position="114"/>
    </location>
    <ligand>
        <name>Mg(2+)</name>
        <dbReference type="ChEBI" id="CHEBI:18420"/>
        <label>1</label>
        <note>catalytic; for 3'-5' exonuclease activity</note>
    </ligand>
</feature>
<evidence type="ECO:0000259" key="15">
    <source>
        <dbReference type="Pfam" id="PF00136"/>
    </source>
</evidence>
<evidence type="ECO:0000256" key="9">
    <source>
        <dbReference type="ARBA" id="ARBA00022932"/>
    </source>
</evidence>
<dbReference type="Gene3D" id="1.20.1280.300">
    <property type="match status" value="1"/>
</dbReference>
<feature type="domain" description="DNA-directed DNA polymerase family B multifunctional" evidence="15">
    <location>
        <begin position="591"/>
        <end position="676"/>
    </location>
</feature>
<reference evidence="17 18" key="1">
    <citation type="submission" date="2017-06" db="EMBL/GenBank/DDBJ databases">
        <title>The isolation and characterization of 16 novel Shigella-infecting phages from the environment.</title>
        <authorList>
            <person name="Doore S.M."/>
            <person name="Schrad J.R."/>
            <person name="Dover J.A."/>
            <person name="Parent K.N."/>
        </authorList>
    </citation>
    <scope>NUCLEOTIDE SEQUENCE [LARGE SCALE GENOMIC DNA]</scope>
</reference>
<dbReference type="Pfam" id="PF00136">
    <property type="entry name" value="DNA_pol_B"/>
    <property type="match status" value="2"/>
</dbReference>
<evidence type="ECO:0000313" key="18">
    <source>
        <dbReference type="Proteomes" id="UP000240361"/>
    </source>
</evidence>
<keyword evidence="6 13" id="KW-0540">Nuclease</keyword>
<evidence type="ECO:0000256" key="4">
    <source>
        <dbReference type="ARBA" id="ARBA00022695"/>
    </source>
</evidence>
<dbReference type="Proteomes" id="UP000240361">
    <property type="component" value="Segment"/>
</dbReference>
<dbReference type="InterPro" id="IPR012337">
    <property type="entry name" value="RNaseH-like_sf"/>
</dbReference>
<sequence length="947" mass="109253">MKEFYISIETVGNNIVERYIDENGKERTREVEYLPTMFRHCKEESKYKDIYGKNCAPQKFPSMKDARDWMKRMEDIGLEALGMNDFKLAYISDTYGSEIVYDRKFVRVANCDIEVTGDKFPDPMKAEYEIDAITHYDSIDDRFYVFDLLNSMYGVRVANCDIEVTGDKFPDPMKAEYEIDAITHYDSIDDRFYVFDLLNSMYGSVSKWDAKLAAKLDCEGGDEVPQEILDRVIYMPFDNERDMLMEYINLWEQKRPAIFTGWNIEGFDVPYIMNRVKMILGERSMKRFSPIGRVKSKLIQNMYGSKEIYSIDGVSILDYLDLYKKFAFTNLPSFSLESVAQHETKKGKLPYDGPINKLRETNHQRYISYNIIDVESVQAIDKIRGFIDLVLSMSYYAKMPFSGVMSPIKTWDAIIFNSLKGEHKVIPQQGSHVKQSFPGAFVFEPKPIARRYIMSFDLTSLYPSIIRQVNISPETIRGQFKVHPIHEYIAGTAPKPSDEYSCSPNGWMYDKHQEGIIPKEIAKVFFQRKDWKKKMFAEEMNAEAIKKIIMKGAGSCSTKPEVERYVKFSDDFLNELSNYTESVLNSLIEECEKAATLANTNQLNRKILINSLYGALGNIHFRYYDLRNATAITIFGQVGIQWIARKINEYLNKVCGTNGEDFIAAGDTDSVYVCVDKVIEKVGLDRFKEQNDLVEFMNQFGKKKMEPMIDVAYRELCDYMNNREHLMHMDREAISCPPLGSKGVGGFWKAKKRYALNVYDMEDKRFAEPHLKIMGMETQQSSTPKAVQEALEESIRRILQEGEESVQEYYKNFEKEYRQLDYKVIAEVKTANDIAKYDDKGWPGFKCPFHIRGVLTYRRAVSGLGVAPILDGNKVMVLPLREGNPFGDKCIAWPSGTELPKEIRSDVLSWIDYSTLFQKSFVKPLAGMCESAGMDYEEKASLDFLFG</sequence>
<feature type="region of interest" description="Interaction with the polymerase clamp" evidence="13">
    <location>
        <begin position="942"/>
        <end position="947"/>
    </location>
</feature>
<feature type="site" description="Optimization of metal coordination by the polymerase active site" evidence="13">
    <location>
        <position position="667"/>
    </location>
</feature>
<evidence type="ECO:0000256" key="13">
    <source>
        <dbReference type="HAMAP-Rule" id="MF_04100"/>
    </source>
</evidence>
<keyword evidence="13" id="KW-0479">Metal-binding</keyword>
<dbReference type="Gene3D" id="3.40.1820.10">
    <property type="entry name" value="DnaQ-like 3'-5' exonuclease"/>
    <property type="match status" value="1"/>
</dbReference>
<comment type="catalytic activity">
    <reaction evidence="12 13 14">
        <text>DNA(n) + a 2'-deoxyribonucleoside 5'-triphosphate = DNA(n+1) + diphosphate</text>
        <dbReference type="Rhea" id="RHEA:22508"/>
        <dbReference type="Rhea" id="RHEA-COMP:17339"/>
        <dbReference type="Rhea" id="RHEA-COMP:17340"/>
        <dbReference type="ChEBI" id="CHEBI:33019"/>
        <dbReference type="ChEBI" id="CHEBI:61560"/>
        <dbReference type="ChEBI" id="CHEBI:173112"/>
        <dbReference type="EC" id="2.7.7.7"/>
    </reaction>
</comment>
<feature type="binding site" evidence="13">
    <location>
        <position position="457"/>
    </location>
    <ligand>
        <name>Mg(2+)</name>
        <dbReference type="ChEBI" id="CHEBI:18420"/>
        <label>4</label>
        <note>catalytic; for polymerase activity</note>
    </ligand>
</feature>
<evidence type="ECO:0000256" key="12">
    <source>
        <dbReference type="ARBA" id="ARBA00049244"/>
    </source>
</evidence>
<dbReference type="EC" id="3.1.11.-" evidence="13"/>
<dbReference type="InterPro" id="IPR050240">
    <property type="entry name" value="DNA_pol_type-B"/>
</dbReference>
<dbReference type="GO" id="GO:0003677">
    <property type="term" value="F:DNA binding"/>
    <property type="evidence" value="ECO:0007669"/>
    <property type="project" value="UniProtKB-UniRule"/>
</dbReference>
<accession>A0A2K9VME2</accession>
<dbReference type="InterPro" id="IPR036397">
    <property type="entry name" value="RNaseH_sf"/>
</dbReference>
<keyword evidence="3 13" id="KW-0808">Transferase</keyword>
<keyword evidence="5 13" id="KW-0235">DNA replication</keyword>
<dbReference type="PROSITE" id="PS00116">
    <property type="entry name" value="DNA_POLYMERASE_B"/>
    <property type="match status" value="1"/>
</dbReference>
<name>A0A2K9VME2_9CAUD</name>
<evidence type="ECO:0000256" key="1">
    <source>
        <dbReference type="ARBA" id="ARBA00005755"/>
    </source>
</evidence>
<dbReference type="Gene3D" id="3.30.342.10">
    <property type="entry name" value="DNA Polymerase, chain B, domain 1"/>
    <property type="match status" value="1"/>
</dbReference>
<dbReference type="FunFam" id="3.30.420.10:FF:000072">
    <property type="entry name" value="DNA-directed DNA polymerase"/>
    <property type="match status" value="1"/>
</dbReference>
<feature type="domain" description="DNA-directed DNA polymerase family B exonuclease" evidence="16">
    <location>
        <begin position="159"/>
        <end position="339"/>
    </location>
</feature>
<dbReference type="Pfam" id="PF03104">
    <property type="entry name" value="DNA_pol_B_exo1"/>
    <property type="match status" value="1"/>
</dbReference>
<dbReference type="InterPro" id="IPR017964">
    <property type="entry name" value="DNA-dir_DNA_pol_B_CS"/>
</dbReference>
<dbReference type="InterPro" id="IPR034749">
    <property type="entry name" value="DPOL_T4"/>
</dbReference>
<dbReference type="SUPFAM" id="SSF53098">
    <property type="entry name" value="Ribonuclease H-like"/>
    <property type="match status" value="2"/>
</dbReference>
<keyword evidence="7 13" id="KW-0378">Hydrolase</keyword>
<feature type="region of interest" description="Beta hairpin" evidence="13">
    <location>
        <begin position="294"/>
        <end position="310"/>
    </location>
</feature>
<keyword evidence="13" id="KW-0460">Magnesium</keyword>
<feature type="binding site" evidence="13">
    <location>
        <begin position="460"/>
        <end position="462"/>
    </location>
    <ligand>
        <name>substrate</name>
    </ligand>
</feature>
<dbReference type="GO" id="GO:0000166">
    <property type="term" value="F:nucleotide binding"/>
    <property type="evidence" value="ECO:0007669"/>
    <property type="project" value="UniProtKB-UniRule"/>
</dbReference>
<evidence type="ECO:0000256" key="3">
    <source>
        <dbReference type="ARBA" id="ARBA00022679"/>
    </source>
</evidence>
<dbReference type="GO" id="GO:0008408">
    <property type="term" value="F:3'-5' exonuclease activity"/>
    <property type="evidence" value="ECO:0007669"/>
    <property type="project" value="UniProtKB-UniRule"/>
</dbReference>
<evidence type="ECO:0000256" key="8">
    <source>
        <dbReference type="ARBA" id="ARBA00022839"/>
    </source>
</evidence>
<feature type="region of interest" description="Binding of DNA in B-conformation" evidence="13">
    <location>
        <begin position="751"/>
        <end position="754"/>
    </location>
</feature>
<dbReference type="HAMAP" id="MF_04100">
    <property type="entry name" value="DPOL_T4"/>
    <property type="match status" value="1"/>
</dbReference>
<feature type="binding site" evidence="13">
    <location>
        <position position="373"/>
    </location>
    <ligand>
        <name>Mg(2+)</name>
        <dbReference type="ChEBI" id="CHEBI:18420"/>
        <label>2</label>
        <note>catalytic; for 3'-5' exonuclease activity</note>
    </ligand>
</feature>
<evidence type="ECO:0000313" key="17">
    <source>
        <dbReference type="EMBL" id="AUV63457.1"/>
    </source>
</evidence>
<dbReference type="PRINTS" id="PR00106">
    <property type="entry name" value="DNAPOLB"/>
</dbReference>
<protein>
    <recommendedName>
        <fullName evidence="2 13">DNA-directed DNA polymerase</fullName>
        <ecNumber evidence="2 13">2.7.7.7</ecNumber>
        <ecNumber evidence="13">3.1.11.-</ecNumber>
    </recommendedName>
</protein>
<comment type="similarity">
    <text evidence="1 13 14">Belongs to the DNA polymerase type-B family.</text>
</comment>
<feature type="binding site" evidence="13">
    <location>
        <position position="457"/>
    </location>
    <ligand>
        <name>Mg(2+)</name>
        <dbReference type="ChEBI" id="CHEBI:18420"/>
        <label>3</label>
        <note>catalytic; for polymerase activity</note>
    </ligand>
</feature>
<dbReference type="InterPro" id="IPR023211">
    <property type="entry name" value="DNA_pol_palm_dom_sf"/>
</dbReference>
<keyword evidence="13" id="KW-0511">Multifunctional enzyme</keyword>
<proteinExistence type="inferred from homology"/>
<keyword evidence="10 13" id="KW-1194">Viral DNA replication</keyword>
<evidence type="ECO:0000256" key="2">
    <source>
        <dbReference type="ARBA" id="ARBA00012417"/>
    </source>
</evidence>
<comment type="cofactor">
    <cofactor evidence="13">
        <name>Mg(2+)</name>
        <dbReference type="ChEBI" id="CHEBI:18420"/>
    </cofactor>
</comment>
<dbReference type="GO" id="GO:0039686">
    <property type="term" value="P:bidirectional double-stranded viral DNA replication"/>
    <property type="evidence" value="ECO:0007669"/>
    <property type="project" value="UniProtKB-UniRule"/>
</dbReference>
<dbReference type="GO" id="GO:0046872">
    <property type="term" value="F:metal ion binding"/>
    <property type="evidence" value="ECO:0007669"/>
    <property type="project" value="UniProtKB-KW"/>
</dbReference>
<feature type="region of interest" description="Polymerase" evidence="13">
    <location>
        <begin position="426"/>
        <end position="947"/>
    </location>
</feature>
<dbReference type="PANTHER" id="PTHR10322:SF23">
    <property type="entry name" value="DNA POLYMERASE DELTA CATALYTIC SUBUNIT"/>
    <property type="match status" value="1"/>
</dbReference>
<evidence type="ECO:0000256" key="7">
    <source>
        <dbReference type="ARBA" id="ARBA00022801"/>
    </source>
</evidence>
<evidence type="ECO:0000256" key="5">
    <source>
        <dbReference type="ARBA" id="ARBA00022705"/>
    </source>
</evidence>
<comment type="domain">
    <text evidence="13">The N-terminus contains the 3'-5' exonuclease activity. The C-terminus contains the polymerase activity and is involved in binding to the polymerase clamp protein. A beta hairpin structure is necessary for the proofreading function of the polymerase.</text>
</comment>
<feature type="binding site" evidence="13">
    <location>
        <position position="373"/>
    </location>
    <ligand>
        <name>Mg(2+)</name>
        <dbReference type="ChEBI" id="CHEBI:18420"/>
        <label>1</label>
        <note>catalytic; for 3'-5' exonuclease activity</note>
    </ligand>
</feature>
<feature type="binding site" evidence="13">
    <location>
        <position position="669"/>
    </location>
    <ligand>
        <name>Mg(2+)</name>
        <dbReference type="ChEBI" id="CHEBI:18420"/>
        <label>4</label>
        <note>catalytic; for polymerase activity</note>
    </ligand>
</feature>
<keyword evidence="8 13" id="KW-0269">Exonuclease</keyword>
<feature type="site" description="Essential for viral replication" evidence="13">
    <location>
        <position position="760"/>
    </location>
</feature>
<dbReference type="InterPro" id="IPR006172">
    <property type="entry name" value="DNA-dir_DNA_pol_B"/>
</dbReference>
<feature type="binding site" evidence="13">
    <location>
        <position position="669"/>
    </location>
    <ligand>
        <name>Mg(2+)</name>
        <dbReference type="ChEBI" id="CHEBI:18420"/>
        <label>3</label>
        <note>catalytic; for polymerase activity</note>
    </ligand>
</feature>
<dbReference type="SMART" id="SM00486">
    <property type="entry name" value="POLBc"/>
    <property type="match status" value="1"/>
</dbReference>
<evidence type="ECO:0000256" key="11">
    <source>
        <dbReference type="ARBA" id="ARBA00023125"/>
    </source>
</evidence>